<keyword evidence="9" id="KW-1185">Reference proteome</keyword>
<keyword evidence="3 5" id="KW-0129">CBS domain</keyword>
<evidence type="ECO:0000256" key="3">
    <source>
        <dbReference type="ARBA" id="ARBA00023122"/>
    </source>
</evidence>
<evidence type="ECO:0000256" key="1">
    <source>
        <dbReference type="ARBA" id="ARBA00006750"/>
    </source>
</evidence>
<evidence type="ECO:0000256" key="6">
    <source>
        <dbReference type="SAM" id="MobiDB-lite"/>
    </source>
</evidence>
<sequence length="480" mass="53589">MIEDQLVDLDLHSLGSISMDHSCCCIDPGAMDLDVDVILAKDHDHLRTMYVDNLDNIYATTKDSSRRNSIGFKEYVKSRRFTMMSKPNRVTVPIPSTCDASRKTSSSDSNFCDAPDDLDDELSPRPVYQRRMSVPEKVFHSADYAILRPSMEADVKFEIVAAFDRYTDPYRHYMQSLTCYDLQPTHGAVVVIDGELKIHKALTALSQCGHQVAIVSNLDVRGGLGIITVTDCLKAIVLASEGVQNVAEQTVAQFLKSNNRKQLVTADVNTSVWDAAKMICLNRIHRIPIVHFDEVVGDAKKQQGNLLYVLSLKTVFMETIMKLSDPKPSLCPHIKQRTISERKLGTWSRLYTVPQTATCDDAITLYLEKKISSVPVVDSCGRVLGVIGKSDIMLELVRHPNNYLEILDIPIMDLIASMSPPVYGTTTMTVFDCIAALVNTDRQSIVIIDVERRPQAVISYSDIMDFIQNSSDSHHKLSLA</sequence>
<dbReference type="InterPro" id="IPR046342">
    <property type="entry name" value="CBS_dom_sf"/>
</dbReference>
<dbReference type="Pfam" id="PF00571">
    <property type="entry name" value="CBS"/>
    <property type="match status" value="1"/>
</dbReference>
<dbReference type="PANTHER" id="PTHR13780:SF32">
    <property type="entry name" value="CBS DOMAIN-CONTAINING PROTEIN"/>
    <property type="match status" value="1"/>
</dbReference>
<name>A0ABR1EV05_NECAM</name>
<evidence type="ECO:0000259" key="7">
    <source>
        <dbReference type="PROSITE" id="PS51371"/>
    </source>
</evidence>
<dbReference type="SUPFAM" id="SSF54631">
    <property type="entry name" value="CBS-domain pair"/>
    <property type="match status" value="2"/>
</dbReference>
<feature type="domain" description="CBS" evidence="7">
    <location>
        <begin position="346"/>
        <end position="404"/>
    </location>
</feature>
<evidence type="ECO:0000256" key="5">
    <source>
        <dbReference type="PROSITE-ProRule" id="PRU00703"/>
    </source>
</evidence>
<dbReference type="PANTHER" id="PTHR13780">
    <property type="entry name" value="AMP-ACTIVATED PROTEIN KINASE, GAMMA REGULATORY SUBUNIT"/>
    <property type="match status" value="1"/>
</dbReference>
<evidence type="ECO:0000256" key="2">
    <source>
        <dbReference type="ARBA" id="ARBA00022737"/>
    </source>
</evidence>
<dbReference type="Proteomes" id="UP001303046">
    <property type="component" value="Unassembled WGS sequence"/>
</dbReference>
<dbReference type="InterPro" id="IPR050511">
    <property type="entry name" value="AMPK_gamma/SDS23_families"/>
</dbReference>
<accession>A0ABR1EV05</accession>
<comment type="caution">
    <text evidence="8">The sequence shown here is derived from an EMBL/GenBank/DDBJ whole genome shotgun (WGS) entry which is preliminary data.</text>
</comment>
<evidence type="ECO:0000256" key="4">
    <source>
        <dbReference type="ARBA" id="ARBA00025878"/>
    </source>
</evidence>
<evidence type="ECO:0000313" key="9">
    <source>
        <dbReference type="Proteomes" id="UP001303046"/>
    </source>
</evidence>
<dbReference type="InterPro" id="IPR000644">
    <property type="entry name" value="CBS_dom"/>
</dbReference>
<gene>
    <name evidence="8" type="primary">Necator_chrX.g26171</name>
    <name evidence="8" type="ORF">RB195_026005</name>
</gene>
<dbReference type="EMBL" id="JAVFWL010000006">
    <property type="protein sequence ID" value="KAK6766438.1"/>
    <property type="molecule type" value="Genomic_DNA"/>
</dbReference>
<feature type="domain" description="CBS" evidence="7">
    <location>
        <begin position="417"/>
        <end position="473"/>
    </location>
</feature>
<evidence type="ECO:0000313" key="8">
    <source>
        <dbReference type="EMBL" id="KAK6766438.1"/>
    </source>
</evidence>
<organism evidence="8 9">
    <name type="scientific">Necator americanus</name>
    <name type="common">Human hookworm</name>
    <dbReference type="NCBI Taxonomy" id="51031"/>
    <lineage>
        <taxon>Eukaryota</taxon>
        <taxon>Metazoa</taxon>
        <taxon>Ecdysozoa</taxon>
        <taxon>Nematoda</taxon>
        <taxon>Chromadorea</taxon>
        <taxon>Rhabditida</taxon>
        <taxon>Rhabditina</taxon>
        <taxon>Rhabditomorpha</taxon>
        <taxon>Strongyloidea</taxon>
        <taxon>Ancylostomatidae</taxon>
        <taxon>Bunostominae</taxon>
        <taxon>Necator</taxon>
    </lineage>
</organism>
<dbReference type="Gene3D" id="3.10.580.10">
    <property type="entry name" value="CBS-domain"/>
    <property type="match status" value="2"/>
</dbReference>
<proteinExistence type="inferred from homology"/>
<keyword evidence="2" id="KW-0677">Repeat</keyword>
<comment type="similarity">
    <text evidence="1">Belongs to the 5'-AMP-activated protein kinase gamma subunit family.</text>
</comment>
<feature type="region of interest" description="Disordered" evidence="6">
    <location>
        <begin position="96"/>
        <end position="115"/>
    </location>
</feature>
<comment type="subunit">
    <text evidence="4">AMPK is a heterotrimer of an alpha catalytic subunit (PRKAA1 or PRKAA2), a beta (PRKAB1 or PRKAB2) and a gamma non-catalytic subunits (PRKAG1, PRKAG2 or PRKAG3). Interacts with FNIP1 and FNIP2.</text>
</comment>
<dbReference type="PROSITE" id="PS51371">
    <property type="entry name" value="CBS"/>
    <property type="match status" value="2"/>
</dbReference>
<protein>
    <recommendedName>
        <fullName evidence="7">CBS domain-containing protein</fullName>
    </recommendedName>
</protein>
<reference evidence="8 9" key="1">
    <citation type="submission" date="2023-08" db="EMBL/GenBank/DDBJ databases">
        <title>A Necator americanus chromosomal reference genome.</title>
        <authorList>
            <person name="Ilik V."/>
            <person name="Petrzelkova K.J."/>
            <person name="Pardy F."/>
            <person name="Fuh T."/>
            <person name="Niatou-Singa F.S."/>
            <person name="Gouil Q."/>
            <person name="Baker L."/>
            <person name="Ritchie M.E."/>
            <person name="Jex A.R."/>
            <person name="Gazzola D."/>
            <person name="Li H."/>
            <person name="Toshio Fujiwara R."/>
            <person name="Zhan B."/>
            <person name="Aroian R.V."/>
            <person name="Pafco B."/>
            <person name="Schwarz E.M."/>
        </authorList>
    </citation>
    <scope>NUCLEOTIDE SEQUENCE [LARGE SCALE GENOMIC DNA]</scope>
    <source>
        <strain evidence="8 9">Aroian</strain>
        <tissue evidence="8">Whole animal</tissue>
    </source>
</reference>
<dbReference type="SMART" id="SM00116">
    <property type="entry name" value="CBS"/>
    <property type="match status" value="3"/>
</dbReference>